<dbReference type="GO" id="GO:0005840">
    <property type="term" value="C:ribosome"/>
    <property type="evidence" value="ECO:0007669"/>
    <property type="project" value="UniProtKB-KW"/>
</dbReference>
<comment type="caution">
    <text evidence="10">The sequence shown here is derived from an EMBL/GenBank/DDBJ whole genome shotgun (WGS) entry which is preliminary data.</text>
</comment>
<dbReference type="GO" id="GO:0019843">
    <property type="term" value="F:rRNA binding"/>
    <property type="evidence" value="ECO:0007669"/>
    <property type="project" value="UniProtKB-UniRule"/>
</dbReference>
<comment type="similarity">
    <text evidence="1 7">Belongs to the bacterial ribosomal protein bL9 family.</text>
</comment>
<evidence type="ECO:0000259" key="8">
    <source>
        <dbReference type="Pfam" id="PF01281"/>
    </source>
</evidence>
<keyword evidence="2 7" id="KW-0699">rRNA-binding</keyword>
<dbReference type="STRING" id="1263015.BN580_00221"/>
<proteinExistence type="inferred from homology"/>
<accession>R6UA15</accession>
<dbReference type="InterPro" id="IPR020070">
    <property type="entry name" value="Ribosomal_bL9_N"/>
</dbReference>
<dbReference type="HAMAP" id="MF_00503">
    <property type="entry name" value="Ribosomal_bL9"/>
    <property type="match status" value="1"/>
</dbReference>
<dbReference type="GO" id="GO:1990904">
    <property type="term" value="C:ribonucleoprotein complex"/>
    <property type="evidence" value="ECO:0007669"/>
    <property type="project" value="UniProtKB-KW"/>
</dbReference>
<evidence type="ECO:0000313" key="11">
    <source>
        <dbReference type="EMBL" id="MCI5755635.1"/>
    </source>
</evidence>
<dbReference type="InterPro" id="IPR000244">
    <property type="entry name" value="Ribosomal_bL9"/>
</dbReference>
<gene>
    <name evidence="7 11" type="primary">rplI</name>
    <name evidence="10" type="ORF">BN580_00221</name>
    <name evidence="11" type="ORF">MR241_05010</name>
</gene>
<evidence type="ECO:0000313" key="13">
    <source>
        <dbReference type="Proteomes" id="UP001139365"/>
    </source>
</evidence>
<feature type="domain" description="Large ribosomal subunit protein bL9 C-terminal" evidence="9">
    <location>
        <begin position="63"/>
        <end position="145"/>
    </location>
</feature>
<organism evidence="10 12">
    <name type="scientific">Candidatus Colimorpha enterica</name>
    <dbReference type="NCBI Taxonomy" id="3083063"/>
    <lineage>
        <taxon>Bacteria</taxon>
        <taxon>Pseudomonadati</taxon>
        <taxon>Bacteroidota</taxon>
        <taxon>Bacteroidia</taxon>
        <taxon>Bacteroidales</taxon>
        <taxon>Candidatus Colimorpha</taxon>
    </lineage>
</organism>
<dbReference type="InterPro" id="IPR020594">
    <property type="entry name" value="Ribosomal_bL9_bac/chp"/>
</dbReference>
<dbReference type="GO" id="GO:0006412">
    <property type="term" value="P:translation"/>
    <property type="evidence" value="ECO:0007669"/>
    <property type="project" value="UniProtKB-UniRule"/>
</dbReference>
<dbReference type="Proteomes" id="UP001139365">
    <property type="component" value="Unassembled WGS sequence"/>
</dbReference>
<evidence type="ECO:0000256" key="3">
    <source>
        <dbReference type="ARBA" id="ARBA00022884"/>
    </source>
</evidence>
<dbReference type="InterPro" id="IPR020069">
    <property type="entry name" value="Ribosomal_bL9_C"/>
</dbReference>
<dbReference type="Pfam" id="PF01281">
    <property type="entry name" value="Ribosomal_L9_N"/>
    <property type="match status" value="1"/>
</dbReference>
<keyword evidence="3 7" id="KW-0694">RNA-binding</keyword>
<dbReference type="InterPro" id="IPR036935">
    <property type="entry name" value="Ribosomal_bL9_N_sf"/>
</dbReference>
<dbReference type="GO" id="GO:0003735">
    <property type="term" value="F:structural constituent of ribosome"/>
    <property type="evidence" value="ECO:0007669"/>
    <property type="project" value="InterPro"/>
</dbReference>
<dbReference type="SUPFAM" id="SSF55653">
    <property type="entry name" value="Ribosomal protein L9 C-domain"/>
    <property type="match status" value="1"/>
</dbReference>
<dbReference type="PANTHER" id="PTHR21368">
    <property type="entry name" value="50S RIBOSOMAL PROTEIN L9"/>
    <property type="match status" value="1"/>
</dbReference>
<dbReference type="Pfam" id="PF03948">
    <property type="entry name" value="Ribosomal_L9_C"/>
    <property type="match status" value="1"/>
</dbReference>
<dbReference type="AlphaFoldDB" id="R6UA15"/>
<sequence>MKVILTQDVKAQGKKGDLINVSEGYARNFLFPKKLAVEADAKALNELKNREASKQYKIETDRAAAKETAEKLASAVVKITMAHGADGRLYGSVTSKEIAEQLKAQSGIEIDRRKIVMSDPIKAYGSYQFDVRLFTDVVGKLNVLICE</sequence>
<evidence type="ECO:0000313" key="12">
    <source>
        <dbReference type="Proteomes" id="UP000017938"/>
    </source>
</evidence>
<keyword evidence="4 7" id="KW-0689">Ribosomal protein</keyword>
<reference evidence="10" key="1">
    <citation type="submission" date="2012-11" db="EMBL/GenBank/DDBJ databases">
        <title>Dependencies among metagenomic species, viruses, plasmids and units of genetic variation.</title>
        <authorList>
            <person name="Nielsen H.B."/>
            <person name="Almeida M."/>
            <person name="Juncker A.S."/>
            <person name="Rasmussen S."/>
            <person name="Li J."/>
            <person name="Sunagawa S."/>
            <person name="Plichta D."/>
            <person name="Gautier L."/>
            <person name="Le Chatelier E."/>
            <person name="Peletier E."/>
            <person name="Bonde I."/>
            <person name="Nielsen T."/>
            <person name="Manichanh C."/>
            <person name="Arumugam M."/>
            <person name="Batto J."/>
            <person name="Santos M.B.Q.D."/>
            <person name="Blom N."/>
            <person name="Borruel N."/>
            <person name="Burgdorf K.S."/>
            <person name="Boumezbeur F."/>
            <person name="Casellas F."/>
            <person name="Dore J."/>
            <person name="Guarner F."/>
            <person name="Hansen T."/>
            <person name="Hildebrand F."/>
            <person name="Kaas R.S."/>
            <person name="Kennedy S."/>
            <person name="Kristiansen K."/>
            <person name="Kultima J.R."/>
            <person name="Leonard P."/>
            <person name="Levenez F."/>
            <person name="Lund O."/>
            <person name="Moumen B."/>
            <person name="Le Paslier D."/>
            <person name="Pons N."/>
            <person name="Pedersen O."/>
            <person name="Prifti E."/>
            <person name="Qin J."/>
            <person name="Raes J."/>
            <person name="Tap J."/>
            <person name="Tims S."/>
            <person name="Ussery D.W."/>
            <person name="Yamada T."/>
            <person name="MetaHit consortium"/>
            <person name="Renault P."/>
            <person name="Sicheritz-Ponten T."/>
            <person name="Bork P."/>
            <person name="Wang J."/>
            <person name="Brunak S."/>
            <person name="Ehrlich S.D."/>
        </authorList>
    </citation>
    <scope>NUCLEOTIDE SEQUENCE [LARGE SCALE GENOMIC DNA]</scope>
</reference>
<dbReference type="EMBL" id="JALEMU010000077">
    <property type="protein sequence ID" value="MCI5755635.1"/>
    <property type="molecule type" value="Genomic_DNA"/>
</dbReference>
<evidence type="ECO:0000313" key="10">
    <source>
        <dbReference type="EMBL" id="CDC76926.1"/>
    </source>
</evidence>
<dbReference type="Gene3D" id="3.40.5.10">
    <property type="entry name" value="Ribosomal protein L9, N-terminal domain"/>
    <property type="match status" value="1"/>
</dbReference>
<evidence type="ECO:0000256" key="5">
    <source>
        <dbReference type="ARBA" id="ARBA00023274"/>
    </source>
</evidence>
<evidence type="ECO:0000256" key="6">
    <source>
        <dbReference type="ARBA" id="ARBA00035292"/>
    </source>
</evidence>
<evidence type="ECO:0000259" key="9">
    <source>
        <dbReference type="Pfam" id="PF03948"/>
    </source>
</evidence>
<evidence type="ECO:0000256" key="7">
    <source>
        <dbReference type="HAMAP-Rule" id="MF_00503"/>
    </source>
</evidence>
<evidence type="ECO:0000256" key="2">
    <source>
        <dbReference type="ARBA" id="ARBA00022730"/>
    </source>
</evidence>
<feature type="domain" description="Ribosomal protein L9" evidence="8">
    <location>
        <begin position="1"/>
        <end position="47"/>
    </location>
</feature>
<dbReference type="Gene3D" id="3.10.430.100">
    <property type="entry name" value="Ribosomal protein L9, C-terminal domain"/>
    <property type="match status" value="1"/>
</dbReference>
<keyword evidence="5 7" id="KW-0687">Ribonucleoprotein</keyword>
<dbReference type="InterPro" id="IPR036791">
    <property type="entry name" value="Ribosomal_bL9_C_sf"/>
</dbReference>
<evidence type="ECO:0000256" key="4">
    <source>
        <dbReference type="ARBA" id="ARBA00022980"/>
    </source>
</evidence>
<dbReference type="SUPFAM" id="SSF55658">
    <property type="entry name" value="L9 N-domain-like"/>
    <property type="match status" value="1"/>
</dbReference>
<dbReference type="Proteomes" id="UP000017938">
    <property type="component" value="Unassembled WGS sequence"/>
</dbReference>
<name>R6UA15_9BACT</name>
<dbReference type="EMBL" id="CBFW010000408">
    <property type="protein sequence ID" value="CDC76926.1"/>
    <property type="molecule type" value="Genomic_DNA"/>
</dbReference>
<dbReference type="NCBIfam" id="TIGR00158">
    <property type="entry name" value="L9"/>
    <property type="match status" value="1"/>
</dbReference>
<protein>
    <recommendedName>
        <fullName evidence="6 7">Large ribosomal subunit protein bL9</fullName>
    </recommendedName>
</protein>
<evidence type="ECO:0000256" key="1">
    <source>
        <dbReference type="ARBA" id="ARBA00010605"/>
    </source>
</evidence>
<reference evidence="11 13" key="2">
    <citation type="submission" date="2022-03" db="EMBL/GenBank/DDBJ databases">
        <title>Metagenome-assembled genomes from swine fecal metagenomes.</title>
        <authorList>
            <person name="Holman D.B."/>
            <person name="Kommadath A."/>
        </authorList>
    </citation>
    <scope>NUCLEOTIDE SEQUENCE [LARGE SCALE GENOMIC DNA]</scope>
    <source>
        <strain evidence="11">SUG147</strain>
    </source>
</reference>
<comment type="function">
    <text evidence="7">Binds to the 23S rRNA.</text>
</comment>
<dbReference type="InterPro" id="IPR009027">
    <property type="entry name" value="Ribosomal_bL9/RNase_H1_N"/>
</dbReference>